<dbReference type="PANTHER" id="PTHR48078">
    <property type="entry name" value="THREONINE DEHYDRATASE, MITOCHONDRIAL-RELATED"/>
    <property type="match status" value="1"/>
</dbReference>
<comment type="cofactor">
    <cofactor evidence="1">
        <name>pyridoxal 5'-phosphate</name>
        <dbReference type="ChEBI" id="CHEBI:597326"/>
    </cofactor>
</comment>
<dbReference type="GO" id="GO:0003941">
    <property type="term" value="F:L-serine ammonia-lyase activity"/>
    <property type="evidence" value="ECO:0007669"/>
    <property type="project" value="TreeGrafter"/>
</dbReference>
<gene>
    <name evidence="5" type="ORF">S01H4_62465</name>
</gene>
<dbReference type="InterPro" id="IPR036052">
    <property type="entry name" value="TrpB-like_PALP_sf"/>
</dbReference>
<evidence type="ECO:0000313" key="5">
    <source>
        <dbReference type="EMBL" id="GAH06496.1"/>
    </source>
</evidence>
<feature type="non-terminal residue" evidence="5">
    <location>
        <position position="123"/>
    </location>
</feature>
<dbReference type="Gene3D" id="3.40.50.1100">
    <property type="match status" value="2"/>
</dbReference>
<dbReference type="SUPFAM" id="SSF53686">
    <property type="entry name" value="Tryptophan synthase beta subunit-like PLP-dependent enzymes"/>
    <property type="match status" value="1"/>
</dbReference>
<dbReference type="Pfam" id="PF00291">
    <property type="entry name" value="PALP"/>
    <property type="match status" value="1"/>
</dbReference>
<reference evidence="5" key="1">
    <citation type="journal article" date="2014" name="Front. Microbiol.">
        <title>High frequency of phylogenetically diverse reductive dehalogenase-homologous genes in deep subseafloor sedimentary metagenomes.</title>
        <authorList>
            <person name="Kawai M."/>
            <person name="Futagami T."/>
            <person name="Toyoda A."/>
            <person name="Takaki Y."/>
            <person name="Nishi S."/>
            <person name="Hori S."/>
            <person name="Arai W."/>
            <person name="Tsubouchi T."/>
            <person name="Morono Y."/>
            <person name="Uchiyama I."/>
            <person name="Ito T."/>
            <person name="Fujiyama A."/>
            <person name="Inagaki F."/>
            <person name="Takami H."/>
        </authorList>
    </citation>
    <scope>NUCLEOTIDE SEQUENCE</scope>
    <source>
        <strain evidence="5">Expedition CK06-06</strain>
    </source>
</reference>
<evidence type="ECO:0000259" key="4">
    <source>
        <dbReference type="Pfam" id="PF00291"/>
    </source>
</evidence>
<organism evidence="5">
    <name type="scientific">marine sediment metagenome</name>
    <dbReference type="NCBI Taxonomy" id="412755"/>
    <lineage>
        <taxon>unclassified sequences</taxon>
        <taxon>metagenomes</taxon>
        <taxon>ecological metagenomes</taxon>
    </lineage>
</organism>
<feature type="domain" description="Tryptophan synthase beta chain-like PALP" evidence="4">
    <location>
        <begin position="8"/>
        <end position="123"/>
    </location>
</feature>
<dbReference type="GO" id="GO:0030170">
    <property type="term" value="F:pyridoxal phosphate binding"/>
    <property type="evidence" value="ECO:0007669"/>
    <property type="project" value="InterPro"/>
</dbReference>
<evidence type="ECO:0000256" key="3">
    <source>
        <dbReference type="ARBA" id="ARBA00023239"/>
    </source>
</evidence>
<name>X1CDY3_9ZZZZ</name>
<dbReference type="GO" id="GO:0009097">
    <property type="term" value="P:isoleucine biosynthetic process"/>
    <property type="evidence" value="ECO:0007669"/>
    <property type="project" value="TreeGrafter"/>
</dbReference>
<evidence type="ECO:0000256" key="2">
    <source>
        <dbReference type="ARBA" id="ARBA00022898"/>
    </source>
</evidence>
<dbReference type="PANTHER" id="PTHR48078:SF6">
    <property type="entry name" value="L-THREONINE DEHYDRATASE CATABOLIC TDCB"/>
    <property type="match status" value="1"/>
</dbReference>
<dbReference type="InterPro" id="IPR000634">
    <property type="entry name" value="Ser/Thr_deHydtase_PyrdxlP-BS"/>
</dbReference>
<dbReference type="GO" id="GO:0004794">
    <property type="term" value="F:threonine deaminase activity"/>
    <property type="evidence" value="ECO:0007669"/>
    <property type="project" value="TreeGrafter"/>
</dbReference>
<proteinExistence type="predicted"/>
<sequence length="123" mass="12691">MGDQTPIVSLQEGNTPLIPATRLAKTVCPGRELFLKIEGANPTGSFKDRGMTMAVSKAMEKNAKGLMCASTGNTSASAAAYGAKAGLPVYVVVPAGKIALGKLTQALMHGARVIQIEGNFDQA</sequence>
<dbReference type="FunFam" id="3.40.50.1100:FF:000013">
    <property type="entry name" value="Threonine synthase"/>
    <property type="match status" value="1"/>
</dbReference>
<dbReference type="EMBL" id="BART01037292">
    <property type="protein sequence ID" value="GAH06496.1"/>
    <property type="molecule type" value="Genomic_DNA"/>
</dbReference>
<dbReference type="GO" id="GO:0006567">
    <property type="term" value="P:L-threonine catabolic process"/>
    <property type="evidence" value="ECO:0007669"/>
    <property type="project" value="TreeGrafter"/>
</dbReference>
<keyword evidence="2" id="KW-0663">Pyridoxal phosphate</keyword>
<dbReference type="GO" id="GO:0006565">
    <property type="term" value="P:L-serine catabolic process"/>
    <property type="evidence" value="ECO:0007669"/>
    <property type="project" value="TreeGrafter"/>
</dbReference>
<evidence type="ECO:0000256" key="1">
    <source>
        <dbReference type="ARBA" id="ARBA00001933"/>
    </source>
</evidence>
<protein>
    <recommendedName>
        <fullName evidence="4">Tryptophan synthase beta chain-like PALP domain-containing protein</fullName>
    </recommendedName>
</protein>
<dbReference type="AlphaFoldDB" id="X1CDY3"/>
<dbReference type="PROSITE" id="PS00165">
    <property type="entry name" value="DEHYDRATASE_SER_THR"/>
    <property type="match status" value="1"/>
</dbReference>
<dbReference type="InterPro" id="IPR001926">
    <property type="entry name" value="TrpB-like_PALP"/>
</dbReference>
<dbReference type="InterPro" id="IPR050147">
    <property type="entry name" value="Ser/Thr_Dehydratase"/>
</dbReference>
<accession>X1CDY3</accession>
<keyword evidence="3" id="KW-0456">Lyase</keyword>
<comment type="caution">
    <text evidence="5">The sequence shown here is derived from an EMBL/GenBank/DDBJ whole genome shotgun (WGS) entry which is preliminary data.</text>
</comment>